<gene>
    <name evidence="8" type="ORF">B456_001G243600</name>
</gene>
<reference evidence="8 9" key="1">
    <citation type="journal article" date="2012" name="Nature">
        <title>Repeated polyploidization of Gossypium genomes and the evolution of spinnable cotton fibres.</title>
        <authorList>
            <person name="Paterson A.H."/>
            <person name="Wendel J.F."/>
            <person name="Gundlach H."/>
            <person name="Guo H."/>
            <person name="Jenkins J."/>
            <person name="Jin D."/>
            <person name="Llewellyn D."/>
            <person name="Showmaker K.C."/>
            <person name="Shu S."/>
            <person name="Udall J."/>
            <person name="Yoo M.J."/>
            <person name="Byers R."/>
            <person name="Chen W."/>
            <person name="Doron-Faigenboim A."/>
            <person name="Duke M.V."/>
            <person name="Gong L."/>
            <person name="Grimwood J."/>
            <person name="Grover C."/>
            <person name="Grupp K."/>
            <person name="Hu G."/>
            <person name="Lee T.H."/>
            <person name="Li J."/>
            <person name="Lin L."/>
            <person name="Liu T."/>
            <person name="Marler B.S."/>
            <person name="Page J.T."/>
            <person name="Roberts A.W."/>
            <person name="Romanel E."/>
            <person name="Sanders W.S."/>
            <person name="Szadkowski E."/>
            <person name="Tan X."/>
            <person name="Tang H."/>
            <person name="Xu C."/>
            <person name="Wang J."/>
            <person name="Wang Z."/>
            <person name="Zhang D."/>
            <person name="Zhang L."/>
            <person name="Ashrafi H."/>
            <person name="Bedon F."/>
            <person name="Bowers J.E."/>
            <person name="Brubaker C.L."/>
            <person name="Chee P.W."/>
            <person name="Das S."/>
            <person name="Gingle A.R."/>
            <person name="Haigler C.H."/>
            <person name="Harker D."/>
            <person name="Hoffmann L.V."/>
            <person name="Hovav R."/>
            <person name="Jones D.C."/>
            <person name="Lemke C."/>
            <person name="Mansoor S."/>
            <person name="ur Rahman M."/>
            <person name="Rainville L.N."/>
            <person name="Rambani A."/>
            <person name="Reddy U.K."/>
            <person name="Rong J.K."/>
            <person name="Saranga Y."/>
            <person name="Scheffler B.E."/>
            <person name="Scheffler J.A."/>
            <person name="Stelly D.M."/>
            <person name="Triplett B.A."/>
            <person name="Van Deynze A."/>
            <person name="Vaslin M.F."/>
            <person name="Waghmare V.N."/>
            <person name="Walford S.A."/>
            <person name="Wright R.J."/>
            <person name="Zaki E.A."/>
            <person name="Zhang T."/>
            <person name="Dennis E.S."/>
            <person name="Mayer K.F."/>
            <person name="Peterson D.G."/>
            <person name="Rokhsar D.S."/>
            <person name="Wang X."/>
            <person name="Schmutz J."/>
        </authorList>
    </citation>
    <scope>NUCLEOTIDE SEQUENCE [LARGE SCALE GENOMIC DNA]</scope>
</reference>
<dbReference type="UniPathway" id="UPA00378"/>
<dbReference type="EMBL" id="CM001740">
    <property type="protein sequence ID" value="KJB11160.1"/>
    <property type="molecule type" value="Genomic_DNA"/>
</dbReference>
<dbReference type="PROSITE" id="PS50244">
    <property type="entry name" value="S5A_REDUCTASE"/>
    <property type="match status" value="1"/>
</dbReference>
<keyword evidence="9" id="KW-1185">Reference proteome</keyword>
<protein>
    <recommendedName>
        <fullName evidence="7">3-oxo-5-alpha-steroid 4-dehydrogenase C-terminal domain-containing protein</fullName>
    </recommendedName>
</protein>
<dbReference type="GO" id="GO:0003865">
    <property type="term" value="F:3-oxo-5-alpha-steroid 4-dehydrogenase activity"/>
    <property type="evidence" value="ECO:0007669"/>
    <property type="project" value="TreeGrafter"/>
</dbReference>
<evidence type="ECO:0000256" key="2">
    <source>
        <dbReference type="ARBA" id="ARBA00004922"/>
    </source>
</evidence>
<proteinExistence type="predicted"/>
<comment type="subcellular location">
    <subcellularLocation>
        <location evidence="1">Endomembrane system</location>
        <topology evidence="1">Multi-pass membrane protein</topology>
    </subcellularLocation>
</comment>
<organism evidence="8 9">
    <name type="scientific">Gossypium raimondii</name>
    <name type="common">Peruvian cotton</name>
    <name type="synonym">Gossypium klotzschianum subsp. raimondii</name>
    <dbReference type="NCBI Taxonomy" id="29730"/>
    <lineage>
        <taxon>Eukaryota</taxon>
        <taxon>Viridiplantae</taxon>
        <taxon>Streptophyta</taxon>
        <taxon>Embryophyta</taxon>
        <taxon>Tracheophyta</taxon>
        <taxon>Spermatophyta</taxon>
        <taxon>Magnoliopsida</taxon>
        <taxon>eudicotyledons</taxon>
        <taxon>Gunneridae</taxon>
        <taxon>Pentapetalae</taxon>
        <taxon>rosids</taxon>
        <taxon>malvids</taxon>
        <taxon>Malvales</taxon>
        <taxon>Malvaceae</taxon>
        <taxon>Malvoideae</taxon>
        <taxon>Gossypium</taxon>
    </lineage>
</organism>
<evidence type="ECO:0000256" key="6">
    <source>
        <dbReference type="SAM" id="Phobius"/>
    </source>
</evidence>
<feature type="transmembrane region" description="Helical" evidence="6">
    <location>
        <begin position="276"/>
        <end position="297"/>
    </location>
</feature>
<feature type="transmembrane region" description="Helical" evidence="6">
    <location>
        <begin position="244"/>
        <end position="269"/>
    </location>
</feature>
<evidence type="ECO:0000256" key="1">
    <source>
        <dbReference type="ARBA" id="ARBA00004127"/>
    </source>
</evidence>
<sequence length="330" mass="37963">MDVGLVALLRLTWVAAILPIILASLRLRPFHQTILGVAKRGKTMHPSSSKFTVPQRFFSHFYMAGTLWTTLLLLTTWLYACTAGSTSSTIFALHKSHRVWRTVFLLWLMEAQVLRRLYESLYVFHYRPLARMHIFGYFIGMSYYIVAPLSLCCTCAPEVFEFTLDLVSEGRKQWQPLEVIGGNRFPLWLRWKQWVGSAIFLWGWIHQLRCHAILGSMRAGGEEYVIPKGDWFEIVSSPHYLAEIVIYVGLLIASGGADITIWLLLAFVVKEKKKKLSFNFVAFLGLFNDLKYLYIWVVGDGRSQIWGLQQLKHKSGILVNLKITQNIDMP</sequence>
<feature type="transmembrane region" description="Helical" evidence="6">
    <location>
        <begin position="57"/>
        <end position="79"/>
    </location>
</feature>
<dbReference type="Pfam" id="PF02544">
    <property type="entry name" value="Steroid_dh"/>
    <property type="match status" value="1"/>
</dbReference>
<evidence type="ECO:0000256" key="3">
    <source>
        <dbReference type="ARBA" id="ARBA00022692"/>
    </source>
</evidence>
<feature type="domain" description="3-oxo-5-alpha-steroid 4-dehydrogenase C-terminal" evidence="7">
    <location>
        <begin position="190"/>
        <end position="268"/>
    </location>
</feature>
<dbReference type="AlphaFoldDB" id="A0A0D2QVF7"/>
<dbReference type="InterPro" id="IPR039698">
    <property type="entry name" value="Dfg10/SRD5A3"/>
</dbReference>
<dbReference type="PANTHER" id="PTHR14624:SF0">
    <property type="entry name" value="POLYPRENOL REDUCTASE"/>
    <property type="match status" value="1"/>
</dbReference>
<evidence type="ECO:0000259" key="7">
    <source>
        <dbReference type="Pfam" id="PF02544"/>
    </source>
</evidence>
<dbReference type="GO" id="GO:0005783">
    <property type="term" value="C:endoplasmic reticulum"/>
    <property type="evidence" value="ECO:0007669"/>
    <property type="project" value="TreeGrafter"/>
</dbReference>
<feature type="transmembrane region" description="Helical" evidence="6">
    <location>
        <begin position="130"/>
        <end position="151"/>
    </location>
</feature>
<name>A0A0D2QVF7_GOSRA</name>
<accession>A0A0D2QVF7</accession>
<dbReference type="GO" id="GO:0016095">
    <property type="term" value="P:polyprenol catabolic process"/>
    <property type="evidence" value="ECO:0007669"/>
    <property type="project" value="TreeGrafter"/>
</dbReference>
<evidence type="ECO:0000313" key="8">
    <source>
        <dbReference type="EMBL" id="KJB11160.1"/>
    </source>
</evidence>
<dbReference type="Proteomes" id="UP000032304">
    <property type="component" value="Chromosome 1"/>
</dbReference>
<keyword evidence="5 6" id="KW-0472">Membrane</keyword>
<evidence type="ECO:0000313" key="9">
    <source>
        <dbReference type="Proteomes" id="UP000032304"/>
    </source>
</evidence>
<dbReference type="InterPro" id="IPR001104">
    <property type="entry name" value="3-oxo-5_a-steroid_4-DH_C"/>
</dbReference>
<evidence type="ECO:0000256" key="4">
    <source>
        <dbReference type="ARBA" id="ARBA00022989"/>
    </source>
</evidence>
<dbReference type="Gramene" id="KJB11160">
    <property type="protein sequence ID" value="KJB11160"/>
    <property type="gene ID" value="B456_001G243600"/>
</dbReference>
<keyword evidence="4 6" id="KW-1133">Transmembrane helix</keyword>
<evidence type="ECO:0000256" key="5">
    <source>
        <dbReference type="ARBA" id="ARBA00023136"/>
    </source>
</evidence>
<dbReference type="PANTHER" id="PTHR14624">
    <property type="entry name" value="DFG10 PROTEIN"/>
    <property type="match status" value="1"/>
</dbReference>
<keyword evidence="3 6" id="KW-0812">Transmembrane</keyword>
<feature type="transmembrane region" description="Helical" evidence="6">
    <location>
        <begin position="6"/>
        <end position="25"/>
    </location>
</feature>
<comment type="pathway">
    <text evidence="2">Protein modification; protein glycosylation.</text>
</comment>
<dbReference type="eggNOG" id="KOG1640">
    <property type="taxonomic scope" value="Eukaryota"/>
</dbReference>
<dbReference type="GO" id="GO:0006488">
    <property type="term" value="P:dolichol-linked oligosaccharide biosynthetic process"/>
    <property type="evidence" value="ECO:0007669"/>
    <property type="project" value="InterPro"/>
</dbReference>
<dbReference type="STRING" id="29730.A0A0D2QVF7"/>